<proteinExistence type="inferred from homology"/>
<dbReference type="GO" id="GO:0005634">
    <property type="term" value="C:nucleus"/>
    <property type="evidence" value="ECO:0007669"/>
    <property type="project" value="TreeGrafter"/>
</dbReference>
<protein>
    <submittedName>
        <fullName evidence="4">Monothiol glutaredoxin-S17-like</fullName>
    </submittedName>
</protein>
<dbReference type="Gene3D" id="3.40.30.10">
    <property type="entry name" value="Glutaredoxin"/>
    <property type="match status" value="1"/>
</dbReference>
<dbReference type="GO" id="GO:0005829">
    <property type="term" value="C:cytosol"/>
    <property type="evidence" value="ECO:0007669"/>
    <property type="project" value="TreeGrafter"/>
</dbReference>
<dbReference type="AlphaFoldDB" id="A0A6P5TF15"/>
<evidence type="ECO:0000256" key="1">
    <source>
        <dbReference type="ARBA" id="ARBA00008983"/>
    </source>
</evidence>
<gene>
    <name evidence="4" type="primary">LOC110766740</name>
</gene>
<dbReference type="SUPFAM" id="SSF52833">
    <property type="entry name" value="Thioredoxin-like"/>
    <property type="match status" value="1"/>
</dbReference>
<dbReference type="InterPro" id="IPR002109">
    <property type="entry name" value="Glutaredoxin"/>
</dbReference>
<dbReference type="KEGG" id="pavi:110766740"/>
<reference evidence="4" key="1">
    <citation type="submission" date="2025-08" db="UniProtKB">
        <authorList>
            <consortium name="RefSeq"/>
        </authorList>
    </citation>
    <scope>IDENTIFICATION</scope>
</reference>
<evidence type="ECO:0000259" key="2">
    <source>
        <dbReference type="Pfam" id="PF00462"/>
    </source>
</evidence>
<evidence type="ECO:0000313" key="3">
    <source>
        <dbReference type="Proteomes" id="UP000515124"/>
    </source>
</evidence>
<keyword evidence="3" id="KW-1185">Reference proteome</keyword>
<dbReference type="RefSeq" id="XP_021825799.1">
    <property type="nucleotide sequence ID" value="XM_021970107.1"/>
</dbReference>
<dbReference type="PANTHER" id="PTHR10293">
    <property type="entry name" value="GLUTAREDOXIN FAMILY MEMBER"/>
    <property type="match status" value="1"/>
</dbReference>
<dbReference type="PANTHER" id="PTHR10293:SF73">
    <property type="entry name" value="GLUTAREDOXIN-3"/>
    <property type="match status" value="1"/>
</dbReference>
<sequence length="221" mass="24846">MRLGFRIWKTPPSMSGSLKDVQFKELDNAVWPSGCEASKHMDEVEAEEQPEPFSVSDVHYSAFMKDGKVLDTSEGADPSSLANKVARSAPAPASLGIVQELAKETGSSHEQNQAQNGLEDALKRRLQKLIDSNRVMLFMKGTPEEPKCEFSRMAVTLLKYYEVEFGSFDLLTDNEVMEGIQKYSNWPHLPQIYFEGRARGFRHIETLMKGCPSECSKDAFE</sequence>
<feature type="domain" description="Glutaredoxin" evidence="2">
    <location>
        <begin position="135"/>
        <end position="197"/>
    </location>
</feature>
<dbReference type="PROSITE" id="PS51354">
    <property type="entry name" value="GLUTAREDOXIN_2"/>
    <property type="match status" value="1"/>
</dbReference>
<comment type="similarity">
    <text evidence="1">Belongs to the glutaredoxin family. CGFS subfamily.</text>
</comment>
<organism evidence="3 4">
    <name type="scientific">Prunus avium</name>
    <name type="common">Cherry</name>
    <name type="synonym">Cerasus avium</name>
    <dbReference type="NCBI Taxonomy" id="42229"/>
    <lineage>
        <taxon>Eukaryota</taxon>
        <taxon>Viridiplantae</taxon>
        <taxon>Streptophyta</taxon>
        <taxon>Embryophyta</taxon>
        <taxon>Tracheophyta</taxon>
        <taxon>Spermatophyta</taxon>
        <taxon>Magnoliopsida</taxon>
        <taxon>eudicotyledons</taxon>
        <taxon>Gunneridae</taxon>
        <taxon>Pentapetalae</taxon>
        <taxon>rosids</taxon>
        <taxon>fabids</taxon>
        <taxon>Rosales</taxon>
        <taxon>Rosaceae</taxon>
        <taxon>Amygdaloideae</taxon>
        <taxon>Amygdaleae</taxon>
        <taxon>Prunus</taxon>
    </lineage>
</organism>
<dbReference type="InterPro" id="IPR036249">
    <property type="entry name" value="Thioredoxin-like_sf"/>
</dbReference>
<name>A0A6P5TF15_PRUAV</name>
<accession>A0A6P5TF15</accession>
<dbReference type="InterPro" id="IPR004480">
    <property type="entry name" value="Monothiol_GRX-rel"/>
</dbReference>
<dbReference type="Pfam" id="PF00462">
    <property type="entry name" value="Glutaredoxin"/>
    <property type="match status" value="1"/>
</dbReference>
<dbReference type="GO" id="GO:0006879">
    <property type="term" value="P:intracellular iron ion homeostasis"/>
    <property type="evidence" value="ECO:0007669"/>
    <property type="project" value="TreeGrafter"/>
</dbReference>
<dbReference type="Proteomes" id="UP000515124">
    <property type="component" value="Unplaced"/>
</dbReference>
<evidence type="ECO:0000313" key="4">
    <source>
        <dbReference type="RefSeq" id="XP_021825799.1"/>
    </source>
</evidence>
<dbReference type="GeneID" id="110766740"/>